<name>A0A8S9ZGM5_9BILA</name>
<dbReference type="PANTHER" id="PTHR11716">
    <property type="entry name" value="PHOSPHOLIPASE A2 FAMILY MEMBER"/>
    <property type="match status" value="1"/>
</dbReference>
<evidence type="ECO:0000313" key="17">
    <source>
        <dbReference type="EMBL" id="KAF7632391.1"/>
    </source>
</evidence>
<evidence type="ECO:0000259" key="16">
    <source>
        <dbReference type="SMART" id="SM00085"/>
    </source>
</evidence>
<feature type="disulfide bond" evidence="12">
    <location>
        <begin position="120"/>
        <end position="133"/>
    </location>
</feature>
<evidence type="ECO:0000256" key="11">
    <source>
        <dbReference type="PIRSR" id="PIRSR601211-2"/>
    </source>
</evidence>
<dbReference type="GO" id="GO:0005576">
    <property type="term" value="C:extracellular region"/>
    <property type="evidence" value="ECO:0007669"/>
    <property type="project" value="UniProtKB-SubCell"/>
</dbReference>
<dbReference type="GO" id="GO:0050482">
    <property type="term" value="P:arachidonate secretion"/>
    <property type="evidence" value="ECO:0007669"/>
    <property type="project" value="InterPro"/>
</dbReference>
<comment type="subcellular location">
    <subcellularLocation>
        <location evidence="1 14">Secreted</location>
    </subcellularLocation>
</comment>
<dbReference type="SMART" id="SM00085">
    <property type="entry name" value="PA2c"/>
    <property type="match status" value="1"/>
</dbReference>
<feature type="active site" evidence="10">
    <location>
        <position position="136"/>
    </location>
</feature>
<dbReference type="Gene3D" id="1.20.90.10">
    <property type="entry name" value="Phospholipase A2 domain"/>
    <property type="match status" value="1"/>
</dbReference>
<feature type="disulfide bond" evidence="12">
    <location>
        <begin position="73"/>
        <end position="142"/>
    </location>
</feature>
<dbReference type="InterPro" id="IPR036444">
    <property type="entry name" value="PLipase_A2_dom_sf"/>
</dbReference>
<dbReference type="EC" id="3.1.1.4" evidence="2 14"/>
<feature type="coiled-coil region" evidence="15">
    <location>
        <begin position="4"/>
        <end position="31"/>
    </location>
</feature>
<feature type="binding site" evidence="11">
    <location>
        <position position="78"/>
    </location>
    <ligand>
        <name>Ca(2+)</name>
        <dbReference type="ChEBI" id="CHEBI:29108"/>
    </ligand>
</feature>
<evidence type="ECO:0000256" key="6">
    <source>
        <dbReference type="ARBA" id="ARBA00022837"/>
    </source>
</evidence>
<dbReference type="Pfam" id="PF00068">
    <property type="entry name" value="Phospholip_A2_1"/>
    <property type="match status" value="1"/>
</dbReference>
<comment type="caution">
    <text evidence="17">The sequence shown here is derived from an EMBL/GenBank/DDBJ whole genome shotgun (WGS) entry which is preliminary data.</text>
</comment>
<dbReference type="GO" id="GO:0006644">
    <property type="term" value="P:phospholipid metabolic process"/>
    <property type="evidence" value="ECO:0007669"/>
    <property type="project" value="InterPro"/>
</dbReference>
<dbReference type="GO" id="GO:0016042">
    <property type="term" value="P:lipid catabolic process"/>
    <property type="evidence" value="ECO:0007669"/>
    <property type="project" value="UniProtKB-KW"/>
</dbReference>
<proteinExistence type="inferred from homology"/>
<dbReference type="GO" id="GO:0005509">
    <property type="term" value="F:calcium ion binding"/>
    <property type="evidence" value="ECO:0007669"/>
    <property type="project" value="InterPro"/>
</dbReference>
<feature type="binding site" evidence="11">
    <location>
        <position position="59"/>
    </location>
    <ligand>
        <name>Ca(2+)</name>
        <dbReference type="ChEBI" id="CHEBI:29108"/>
    </ligand>
</feature>
<accession>A0A8S9ZGM5</accession>
<reference evidence="17" key="1">
    <citation type="journal article" date="2020" name="Ecol. Evol.">
        <title>Genome structure and content of the rice root-knot nematode (Meloidogyne graminicola).</title>
        <authorList>
            <person name="Phan N.T."/>
            <person name="Danchin E.G.J."/>
            <person name="Klopp C."/>
            <person name="Perfus-Barbeoch L."/>
            <person name="Kozlowski D.K."/>
            <person name="Koutsovoulos G.D."/>
            <person name="Lopez-Roques C."/>
            <person name="Bouchez O."/>
            <person name="Zahm M."/>
            <person name="Besnard G."/>
            <person name="Bellafiore S."/>
        </authorList>
    </citation>
    <scope>NUCLEOTIDE SEQUENCE</scope>
    <source>
        <strain evidence="17">VN-18</strain>
    </source>
</reference>
<evidence type="ECO:0000256" key="7">
    <source>
        <dbReference type="ARBA" id="ARBA00022963"/>
    </source>
</evidence>
<dbReference type="Proteomes" id="UP000605970">
    <property type="component" value="Unassembled WGS sequence"/>
</dbReference>
<dbReference type="AlphaFoldDB" id="A0A8S9ZGM5"/>
<feature type="binding site" evidence="11">
    <location>
        <position position="61"/>
    </location>
    <ligand>
        <name>Ca(2+)</name>
        <dbReference type="ChEBI" id="CHEBI:29108"/>
    </ligand>
</feature>
<feature type="domain" description="Phospholipase A2-like central" evidence="16">
    <location>
        <begin position="23"/>
        <end position="160"/>
    </location>
</feature>
<evidence type="ECO:0000256" key="9">
    <source>
        <dbReference type="ARBA" id="ARBA00023157"/>
    </source>
</evidence>
<evidence type="ECO:0000256" key="12">
    <source>
        <dbReference type="PIRSR" id="PIRSR601211-3"/>
    </source>
</evidence>
<keyword evidence="9 12" id="KW-1015">Disulfide bond</keyword>
<keyword evidence="4 11" id="KW-0479">Metal-binding</keyword>
<dbReference type="PANTHER" id="PTHR11716:SF47">
    <property type="entry name" value="PHOSPHOLIPASE A2-ALPHA"/>
    <property type="match status" value="1"/>
</dbReference>
<dbReference type="InterPro" id="IPR033112">
    <property type="entry name" value="PLA2_Asp_AS"/>
</dbReference>
<dbReference type="CDD" id="cd00125">
    <property type="entry name" value="PLA2c"/>
    <property type="match status" value="1"/>
</dbReference>
<dbReference type="GO" id="GO:0004623">
    <property type="term" value="F:phospholipase A2 activity"/>
    <property type="evidence" value="ECO:0007669"/>
    <property type="project" value="UniProtKB-EC"/>
</dbReference>
<comment type="similarity">
    <text evidence="13">Belongs to the phospholipase A2 family.</text>
</comment>
<feature type="active site" evidence="10">
    <location>
        <position position="77"/>
    </location>
</feature>
<evidence type="ECO:0000256" key="2">
    <source>
        <dbReference type="ARBA" id="ARBA00013278"/>
    </source>
</evidence>
<keyword evidence="6 11" id="KW-0106">Calcium</keyword>
<sequence length="313" mass="36429">MEIIKRENEEIKKIKNKIKEYNNYVNKMKELILTTTPSPDDSICPLDPSYYNNYGCYCGIGNSGTPFDEIDSCCQIHDTCYFNTNKLKECPIINIFNTSILNNINYDLSCNDEGNTQLNCEGLNNNKCKKELCECDKALIECLEEYDIPNYNLPKIPDFPHYLNIQKPFPCLEKFVEFADVHVVEALNLFKLTINNLTTKVDIFKELENDITNNVEVDWDNYKEIIKEFYKDIIKVNEMIVLVAKKIEDVYNRGINYATNNLNTKVEKDNAIKKAAINKLMALQLLKEEGKRYIKLLEVFKQISDIINQYKPD</sequence>
<evidence type="ECO:0000256" key="1">
    <source>
        <dbReference type="ARBA" id="ARBA00004613"/>
    </source>
</evidence>
<feature type="disulfide bond" evidence="12">
    <location>
        <begin position="80"/>
        <end position="135"/>
    </location>
</feature>
<evidence type="ECO:0000313" key="18">
    <source>
        <dbReference type="Proteomes" id="UP000605970"/>
    </source>
</evidence>
<evidence type="ECO:0000256" key="15">
    <source>
        <dbReference type="SAM" id="Coils"/>
    </source>
</evidence>
<keyword evidence="5 14" id="KW-0378">Hydrolase</keyword>
<keyword evidence="18" id="KW-1185">Reference proteome</keyword>
<dbReference type="InterPro" id="IPR001211">
    <property type="entry name" value="PLA2"/>
</dbReference>
<protein>
    <recommendedName>
        <fullName evidence="2 14">Phospholipase A2</fullName>
        <ecNumber evidence="2 14">3.1.1.4</ecNumber>
    </recommendedName>
</protein>
<dbReference type="InterPro" id="IPR033113">
    <property type="entry name" value="PLA2_histidine"/>
</dbReference>
<keyword evidence="15" id="KW-0175">Coiled coil</keyword>
<evidence type="ECO:0000256" key="14">
    <source>
        <dbReference type="RuleBase" id="RU361236"/>
    </source>
</evidence>
<evidence type="ECO:0000256" key="13">
    <source>
        <dbReference type="RuleBase" id="RU003654"/>
    </source>
</evidence>
<organism evidence="17 18">
    <name type="scientific">Meloidogyne graminicola</name>
    <dbReference type="NCBI Taxonomy" id="189291"/>
    <lineage>
        <taxon>Eukaryota</taxon>
        <taxon>Metazoa</taxon>
        <taxon>Ecdysozoa</taxon>
        <taxon>Nematoda</taxon>
        <taxon>Chromadorea</taxon>
        <taxon>Rhabditida</taxon>
        <taxon>Tylenchina</taxon>
        <taxon>Tylenchomorpha</taxon>
        <taxon>Tylenchoidea</taxon>
        <taxon>Meloidogynidae</taxon>
        <taxon>Meloidogyninae</taxon>
        <taxon>Meloidogyne</taxon>
    </lineage>
</organism>
<dbReference type="OrthoDB" id="5773443at2759"/>
<dbReference type="SUPFAM" id="SSF48619">
    <property type="entry name" value="Phospholipase A2, PLA2"/>
    <property type="match status" value="1"/>
</dbReference>
<evidence type="ECO:0000256" key="10">
    <source>
        <dbReference type="PIRSR" id="PIRSR601211-1"/>
    </source>
</evidence>
<dbReference type="PRINTS" id="PR00389">
    <property type="entry name" value="PHPHLIPASEA2"/>
</dbReference>
<gene>
    <name evidence="17" type="ORF">Mgra_00008172</name>
</gene>
<keyword evidence="3 14" id="KW-0964">Secreted</keyword>
<feature type="disulfide bond" evidence="12">
    <location>
        <begin position="58"/>
        <end position="74"/>
    </location>
</feature>
<evidence type="ECO:0000256" key="8">
    <source>
        <dbReference type="ARBA" id="ARBA00023098"/>
    </source>
</evidence>
<dbReference type="PROSITE" id="PS00118">
    <property type="entry name" value="PA2_HIS"/>
    <property type="match status" value="1"/>
</dbReference>
<dbReference type="InterPro" id="IPR016090">
    <property type="entry name" value="PLA2-like_dom"/>
</dbReference>
<evidence type="ECO:0000256" key="5">
    <source>
        <dbReference type="ARBA" id="ARBA00022801"/>
    </source>
</evidence>
<keyword evidence="7" id="KW-0442">Lipid degradation</keyword>
<dbReference type="EMBL" id="JABEBT010000103">
    <property type="protein sequence ID" value="KAF7632391.1"/>
    <property type="molecule type" value="Genomic_DNA"/>
</dbReference>
<feature type="disulfide bond" evidence="12">
    <location>
        <begin position="90"/>
        <end position="128"/>
    </location>
</feature>
<keyword evidence="8 14" id="KW-0443">Lipid metabolism</keyword>
<comment type="catalytic activity">
    <reaction evidence="14">
        <text>a 1,2-diacyl-sn-glycero-3-phosphocholine + H2O = a 1-acyl-sn-glycero-3-phosphocholine + a fatty acid + H(+)</text>
        <dbReference type="Rhea" id="RHEA:15801"/>
        <dbReference type="ChEBI" id="CHEBI:15377"/>
        <dbReference type="ChEBI" id="CHEBI:15378"/>
        <dbReference type="ChEBI" id="CHEBI:28868"/>
        <dbReference type="ChEBI" id="CHEBI:57643"/>
        <dbReference type="ChEBI" id="CHEBI:58168"/>
        <dbReference type="EC" id="3.1.1.4"/>
    </reaction>
</comment>
<dbReference type="PROSITE" id="PS00119">
    <property type="entry name" value="PA2_ASP"/>
    <property type="match status" value="1"/>
</dbReference>
<comment type="cofactor">
    <cofactor evidence="11">
        <name>Ca(2+)</name>
        <dbReference type="ChEBI" id="CHEBI:29108"/>
    </cofactor>
    <text evidence="11">Binds 1 Ca(2+) ion per subunit.</text>
</comment>
<evidence type="ECO:0000256" key="4">
    <source>
        <dbReference type="ARBA" id="ARBA00022723"/>
    </source>
</evidence>
<feature type="binding site" evidence="11">
    <location>
        <position position="57"/>
    </location>
    <ligand>
        <name>Ca(2+)</name>
        <dbReference type="ChEBI" id="CHEBI:29108"/>
    </ligand>
</feature>
<evidence type="ECO:0000256" key="3">
    <source>
        <dbReference type="ARBA" id="ARBA00022525"/>
    </source>
</evidence>